<comment type="caution">
    <text evidence="1">The sequence shown here is derived from an EMBL/GenBank/DDBJ whole genome shotgun (WGS) entry which is preliminary data.</text>
</comment>
<evidence type="ECO:0000313" key="2">
    <source>
        <dbReference type="Proteomes" id="UP000823612"/>
    </source>
</evidence>
<name>A0A9D9H1P9_9BACT</name>
<dbReference type="AlphaFoldDB" id="A0A9D9H1P9"/>
<proteinExistence type="predicted"/>
<dbReference type="InterPro" id="IPR011250">
    <property type="entry name" value="OMP/PagP_B-barrel"/>
</dbReference>
<protein>
    <submittedName>
        <fullName evidence="1">Outer membrane beta-barrel protein</fullName>
    </submittedName>
</protein>
<reference evidence="1" key="2">
    <citation type="journal article" date="2021" name="PeerJ">
        <title>Extensive microbial diversity within the chicken gut microbiome revealed by metagenomics and culture.</title>
        <authorList>
            <person name="Gilroy R."/>
            <person name="Ravi A."/>
            <person name="Getino M."/>
            <person name="Pursley I."/>
            <person name="Horton D.L."/>
            <person name="Alikhan N.F."/>
            <person name="Baker D."/>
            <person name="Gharbi K."/>
            <person name="Hall N."/>
            <person name="Watson M."/>
            <person name="Adriaenssens E.M."/>
            <person name="Foster-Nyarko E."/>
            <person name="Jarju S."/>
            <person name="Secka A."/>
            <person name="Antonio M."/>
            <person name="Oren A."/>
            <person name="Chaudhuri R.R."/>
            <person name="La Ragione R."/>
            <person name="Hildebrand F."/>
            <person name="Pallen M.J."/>
        </authorList>
    </citation>
    <scope>NUCLEOTIDE SEQUENCE</scope>
    <source>
        <strain evidence="1">2889</strain>
    </source>
</reference>
<dbReference type="SUPFAM" id="SSF56925">
    <property type="entry name" value="OMPA-like"/>
    <property type="match status" value="1"/>
</dbReference>
<dbReference type="Gene3D" id="2.40.160.20">
    <property type="match status" value="1"/>
</dbReference>
<dbReference type="EMBL" id="JADIMZ010000083">
    <property type="protein sequence ID" value="MBO8432694.1"/>
    <property type="molecule type" value="Genomic_DNA"/>
</dbReference>
<evidence type="ECO:0000313" key="1">
    <source>
        <dbReference type="EMBL" id="MBO8432694.1"/>
    </source>
</evidence>
<reference evidence="1" key="1">
    <citation type="submission" date="2020-10" db="EMBL/GenBank/DDBJ databases">
        <authorList>
            <person name="Gilroy R."/>
        </authorList>
    </citation>
    <scope>NUCLEOTIDE SEQUENCE</scope>
    <source>
        <strain evidence="1">2889</strain>
    </source>
</reference>
<organism evidence="1 2">
    <name type="scientific">Candidatus Pullibacteroides excrementavium</name>
    <dbReference type="NCBI Taxonomy" id="2840905"/>
    <lineage>
        <taxon>Bacteria</taxon>
        <taxon>Pseudomonadati</taxon>
        <taxon>Bacteroidota</taxon>
        <taxon>Bacteroidia</taxon>
        <taxon>Bacteroidales</taxon>
        <taxon>Candidatus Pullibacteroides</taxon>
    </lineage>
</organism>
<gene>
    <name evidence="1" type="ORF">IAB08_05320</name>
</gene>
<sequence length="306" mass="34988">MKAIRYFVGILLFCGLGLGLEAEERPGKEKKEKKPVPEFPFKRFYVDAYAGYGWRLGAVKMNREPFGPEAYLDRTYSMTEGLRVGLDFGYNFNRYLGLEIGGGYMAYINTKSGGSFWNEEGRIDTLFEEDRYYPYYQGIYAYAEARTIDGKVGYGSVQLVVRPGFKRVDPYVKAGLGFVVGKLNFEQSIKVINKEHEEMNDYHSAHGLGAFHEYEEYYTGADKFFKLGFVGALGMDIHLSPLVSLTVEWQFSVYRMEEVSWGNLGLSRVTGKTEAPESSIRKFRYTGRDWIPFGSHGLNFGIKFKF</sequence>
<accession>A0A9D9H1P9</accession>
<dbReference type="Proteomes" id="UP000823612">
    <property type="component" value="Unassembled WGS sequence"/>
</dbReference>